<feature type="binding site" evidence="5">
    <location>
        <position position="68"/>
    </location>
    <ligand>
        <name>S-adenosyl-L-methionine</name>
        <dbReference type="ChEBI" id="CHEBI:59789"/>
    </ligand>
</feature>
<evidence type="ECO:0000256" key="5">
    <source>
        <dbReference type="HAMAP-Rule" id="MF_00472"/>
    </source>
</evidence>
<comment type="catalytic activity">
    <reaction evidence="5">
        <text>a 3-demethylubiquinol + S-adenosyl-L-methionine = a ubiquinol + S-adenosyl-L-homocysteine + H(+)</text>
        <dbReference type="Rhea" id="RHEA:44380"/>
        <dbReference type="Rhea" id="RHEA-COMP:9566"/>
        <dbReference type="Rhea" id="RHEA-COMP:10914"/>
        <dbReference type="ChEBI" id="CHEBI:15378"/>
        <dbReference type="ChEBI" id="CHEBI:17976"/>
        <dbReference type="ChEBI" id="CHEBI:57856"/>
        <dbReference type="ChEBI" id="CHEBI:59789"/>
        <dbReference type="ChEBI" id="CHEBI:84422"/>
        <dbReference type="EC" id="2.1.1.64"/>
    </reaction>
</comment>
<dbReference type="HAMAP" id="MF_00472">
    <property type="entry name" value="UbiG"/>
    <property type="match status" value="1"/>
</dbReference>
<comment type="catalytic activity">
    <reaction evidence="5">
        <text>a 3-(all-trans-polyprenyl)benzene-1,2-diol + S-adenosyl-L-methionine = a 2-methoxy-6-(all-trans-polyprenyl)phenol + S-adenosyl-L-homocysteine + H(+)</text>
        <dbReference type="Rhea" id="RHEA:31411"/>
        <dbReference type="Rhea" id="RHEA-COMP:9550"/>
        <dbReference type="Rhea" id="RHEA-COMP:9551"/>
        <dbReference type="ChEBI" id="CHEBI:15378"/>
        <dbReference type="ChEBI" id="CHEBI:57856"/>
        <dbReference type="ChEBI" id="CHEBI:59789"/>
        <dbReference type="ChEBI" id="CHEBI:62729"/>
        <dbReference type="ChEBI" id="CHEBI:62731"/>
        <dbReference type="EC" id="2.1.1.222"/>
    </reaction>
</comment>
<comment type="caution">
    <text evidence="6">The sequence shown here is derived from an EMBL/GenBank/DDBJ whole genome shotgun (WGS) entry which is preliminary data.</text>
</comment>
<comment type="pathway">
    <text evidence="5">Cofactor biosynthesis; ubiquinone biosynthesis.</text>
</comment>
<dbReference type="Gene3D" id="3.40.50.150">
    <property type="entry name" value="Vaccinia Virus protein VP39"/>
    <property type="match status" value="1"/>
</dbReference>
<dbReference type="GO" id="GO:0032259">
    <property type="term" value="P:methylation"/>
    <property type="evidence" value="ECO:0007669"/>
    <property type="project" value="UniProtKB-KW"/>
</dbReference>
<dbReference type="AlphaFoldDB" id="A0A2M9G664"/>
<dbReference type="InterPro" id="IPR010233">
    <property type="entry name" value="UbiG_MeTrfase"/>
</dbReference>
<keyword evidence="2 5" id="KW-0808">Transferase</keyword>
<keyword evidence="7" id="KW-1185">Reference proteome</keyword>
<protein>
    <recommendedName>
        <fullName evidence="5">Ubiquinone biosynthesis O-methyltransferase</fullName>
    </recommendedName>
    <alternativeName>
        <fullName evidence="5">2-polyprenyl-6-hydroxyphenol methylase</fullName>
        <ecNumber evidence="5">2.1.1.222</ecNumber>
    </alternativeName>
    <alternativeName>
        <fullName evidence="5">3-demethylubiquinone 3-O-methyltransferase</fullName>
        <ecNumber evidence="5">2.1.1.64</ecNumber>
    </alternativeName>
</protein>
<dbReference type="PANTHER" id="PTHR43464:SF19">
    <property type="entry name" value="UBIQUINONE BIOSYNTHESIS O-METHYLTRANSFERASE, MITOCHONDRIAL"/>
    <property type="match status" value="1"/>
</dbReference>
<dbReference type="GO" id="GO:0010420">
    <property type="term" value="F:polyprenyldihydroxybenzoate methyltransferase activity"/>
    <property type="evidence" value="ECO:0007669"/>
    <property type="project" value="InterPro"/>
</dbReference>
<dbReference type="EC" id="2.1.1.222" evidence="5"/>
<comment type="function">
    <text evidence="5">O-methyltransferase that catalyzes the 2 O-methylation steps in the ubiquinone biosynthetic pathway.</text>
</comment>
<sequence length="245" mass="26158">MTSTTVDPDEIERFAAMAEDWWDPDGPMKPLHRLTPARMRYLADRLARHSGRGAGAASLTGLSVLDIGCGGGLVSEPLARLGAEVTGVDAAAKNIEAARLHAAEAGLKIDYRHGTAEALAEKGERFDAVLALEIIEHVADPPLFVQSLASLVKPGGLVVFSTLNRTAKSFALAIVGAEYVLGWVPRGTHAHDKFVKPSELARWCREAGLEVTDLTGLVYSPLAGWSLDAKDLDVNYFACAERGKG</sequence>
<dbReference type="OrthoDB" id="9801538at2"/>
<feature type="binding site" evidence="5">
    <location>
        <position position="132"/>
    </location>
    <ligand>
        <name>S-adenosyl-L-methionine</name>
        <dbReference type="ChEBI" id="CHEBI:59789"/>
    </ligand>
</feature>
<dbReference type="Pfam" id="PF13489">
    <property type="entry name" value="Methyltransf_23"/>
    <property type="match status" value="1"/>
</dbReference>
<evidence type="ECO:0000256" key="3">
    <source>
        <dbReference type="ARBA" id="ARBA00022688"/>
    </source>
</evidence>
<comment type="similarity">
    <text evidence="5">Belongs to the methyltransferase superfamily. UbiG/COQ3 family.</text>
</comment>
<dbReference type="PANTHER" id="PTHR43464">
    <property type="entry name" value="METHYLTRANSFERASE"/>
    <property type="match status" value="1"/>
</dbReference>
<feature type="binding site" evidence="5">
    <location>
        <position position="38"/>
    </location>
    <ligand>
        <name>S-adenosyl-L-methionine</name>
        <dbReference type="ChEBI" id="CHEBI:59789"/>
    </ligand>
</feature>
<keyword evidence="3 5" id="KW-0831">Ubiquinone biosynthesis</keyword>
<evidence type="ECO:0000313" key="7">
    <source>
        <dbReference type="Proteomes" id="UP000229498"/>
    </source>
</evidence>
<feature type="binding site" evidence="5">
    <location>
        <position position="89"/>
    </location>
    <ligand>
        <name>S-adenosyl-L-methionine</name>
        <dbReference type="ChEBI" id="CHEBI:59789"/>
    </ligand>
</feature>
<dbReference type="EMBL" id="PHIG01000007">
    <property type="protein sequence ID" value="PJK31201.1"/>
    <property type="molecule type" value="Genomic_DNA"/>
</dbReference>
<name>A0A2M9G664_9PROT</name>
<reference evidence="6 7" key="1">
    <citation type="submission" date="2017-11" db="EMBL/GenBank/DDBJ databases">
        <title>Draft genome sequence of Rhizobiales bacterium SY3-13.</title>
        <authorList>
            <person name="Sun C."/>
        </authorList>
    </citation>
    <scope>NUCLEOTIDE SEQUENCE [LARGE SCALE GENOMIC DNA]</scope>
    <source>
        <strain evidence="6 7">SY3-13</strain>
    </source>
</reference>
<proteinExistence type="inferred from homology"/>
<dbReference type="CDD" id="cd02440">
    <property type="entry name" value="AdoMet_MTases"/>
    <property type="match status" value="1"/>
</dbReference>
<evidence type="ECO:0000256" key="4">
    <source>
        <dbReference type="ARBA" id="ARBA00022691"/>
    </source>
</evidence>
<organism evidence="6 7">
    <name type="scientific">Minwuia thermotolerans</name>
    <dbReference type="NCBI Taxonomy" id="2056226"/>
    <lineage>
        <taxon>Bacteria</taxon>
        <taxon>Pseudomonadati</taxon>
        <taxon>Pseudomonadota</taxon>
        <taxon>Alphaproteobacteria</taxon>
        <taxon>Minwuiales</taxon>
        <taxon>Minwuiaceae</taxon>
        <taxon>Minwuia</taxon>
    </lineage>
</organism>
<keyword evidence="4 5" id="KW-0949">S-adenosyl-L-methionine</keyword>
<dbReference type="InterPro" id="IPR029063">
    <property type="entry name" value="SAM-dependent_MTases_sf"/>
</dbReference>
<keyword evidence="1 5" id="KW-0489">Methyltransferase</keyword>
<dbReference type="UniPathway" id="UPA00232"/>
<accession>A0A2M9G664</accession>
<dbReference type="Proteomes" id="UP000229498">
    <property type="component" value="Unassembled WGS sequence"/>
</dbReference>
<evidence type="ECO:0000256" key="2">
    <source>
        <dbReference type="ARBA" id="ARBA00022679"/>
    </source>
</evidence>
<gene>
    <name evidence="5" type="primary">ubiG</name>
    <name evidence="6" type="ORF">CVT23_02940</name>
</gene>
<evidence type="ECO:0000256" key="1">
    <source>
        <dbReference type="ARBA" id="ARBA00022603"/>
    </source>
</evidence>
<dbReference type="RefSeq" id="WP_109796181.1">
    <property type="nucleotide sequence ID" value="NZ_PHIG01000007.1"/>
</dbReference>
<dbReference type="GO" id="GO:0102208">
    <property type="term" value="F:2-polyprenyl-6-hydroxyphenol methylase activity"/>
    <property type="evidence" value="ECO:0007669"/>
    <property type="project" value="UniProtKB-EC"/>
</dbReference>
<dbReference type="EC" id="2.1.1.64" evidence="5"/>
<dbReference type="SUPFAM" id="SSF53335">
    <property type="entry name" value="S-adenosyl-L-methionine-dependent methyltransferases"/>
    <property type="match status" value="1"/>
</dbReference>
<evidence type="ECO:0000313" key="6">
    <source>
        <dbReference type="EMBL" id="PJK31201.1"/>
    </source>
</evidence>
<dbReference type="GO" id="GO:0061542">
    <property type="term" value="F:3-demethylubiquinol 3-O-methyltransferase activity"/>
    <property type="evidence" value="ECO:0007669"/>
    <property type="project" value="UniProtKB-UniRule"/>
</dbReference>
<dbReference type="NCBIfam" id="TIGR01983">
    <property type="entry name" value="UbiG"/>
    <property type="match status" value="1"/>
</dbReference>